<protein>
    <submittedName>
        <fullName evidence="3">Restriction endonuclease</fullName>
    </submittedName>
</protein>
<evidence type="ECO:0000313" key="3">
    <source>
        <dbReference type="EMBL" id="KAB2340893.1"/>
    </source>
</evidence>
<dbReference type="AlphaFoldDB" id="A0A6H9YPE3"/>
<evidence type="ECO:0000313" key="4">
    <source>
        <dbReference type="Proteomes" id="UP000468735"/>
    </source>
</evidence>
<dbReference type="InterPro" id="IPR052906">
    <property type="entry name" value="Type_IV_Methyl-Rstrct_Enzyme"/>
</dbReference>
<dbReference type="Pfam" id="PF04471">
    <property type="entry name" value="Mrr_cat"/>
    <property type="match status" value="1"/>
</dbReference>
<dbReference type="InterPro" id="IPR007560">
    <property type="entry name" value="Restrct_endonuc_IV_Mrr"/>
</dbReference>
<dbReference type="Gene3D" id="3.40.1350.10">
    <property type="match status" value="1"/>
</dbReference>
<keyword evidence="3" id="KW-0378">Hydrolase</keyword>
<dbReference type="GO" id="GO:0009307">
    <property type="term" value="P:DNA restriction-modification system"/>
    <property type="evidence" value="ECO:0007669"/>
    <property type="project" value="InterPro"/>
</dbReference>
<name>A0A6H9YPE3_9ACTN</name>
<dbReference type="EMBL" id="WBMT01000028">
    <property type="protein sequence ID" value="KAB2340893.1"/>
    <property type="molecule type" value="Genomic_DNA"/>
</dbReference>
<proteinExistence type="predicted"/>
<dbReference type="InterPro" id="IPR011335">
    <property type="entry name" value="Restrct_endonuc-II-like"/>
</dbReference>
<feature type="domain" description="Restriction endonuclease type IV Mrr" evidence="1">
    <location>
        <begin position="145"/>
        <end position="260"/>
    </location>
</feature>
<keyword evidence="3" id="KW-0540">Nuclease</keyword>
<sequence>MAPIDIPQYSELLWPTLEAVTRLGGSGSIEEIVEEVLNGERFSEQQQAVLHGDGPQTEIEYRLAWARTYLKGMGLLINSRRGVWSLTEHGRVATAPQVEKLHRKYVLKLREDRRRRQQEDLARVEQEDDGADQPHWRDELLSALMRVSPDAFERLTQRLLREAGFINTTVTGRSGDGGIDGVGVYRMSLVSFPVFFQCKRYSGSVGASAVRDFRGAMAGRGEKGLLVTTGTFTGDAKAEATRDGAPPVDLIDGQRLCDLLKEYDLGVRTTIRQVEDISVDTSFFDEV</sequence>
<dbReference type="SUPFAM" id="SSF52980">
    <property type="entry name" value="Restriction endonuclease-like"/>
    <property type="match status" value="1"/>
</dbReference>
<dbReference type="GO" id="GO:0003677">
    <property type="term" value="F:DNA binding"/>
    <property type="evidence" value="ECO:0007669"/>
    <property type="project" value="InterPro"/>
</dbReference>
<dbReference type="OrthoDB" id="5181666at2"/>
<reference evidence="3 4" key="1">
    <citation type="submission" date="2019-09" db="EMBL/GenBank/DDBJ databases">
        <title>Actinomadura physcomitrii sp. nov., a novel actinomycete isolated from moss [Physcomitrium sphaericum (Ludw) Fuernr].</title>
        <authorList>
            <person name="Zhuang X."/>
            <person name="Liu C."/>
        </authorList>
    </citation>
    <scope>NUCLEOTIDE SEQUENCE [LARGE SCALE GENOMIC DNA]</scope>
    <source>
        <strain evidence="3 4">HMC1</strain>
    </source>
</reference>
<accession>A0A6H9YPE3</accession>
<organism evidence="3 4">
    <name type="scientific">Actinomadura rudentiformis</name>
    <dbReference type="NCBI Taxonomy" id="359158"/>
    <lineage>
        <taxon>Bacteria</taxon>
        <taxon>Bacillati</taxon>
        <taxon>Actinomycetota</taxon>
        <taxon>Actinomycetes</taxon>
        <taxon>Streptosporangiales</taxon>
        <taxon>Thermomonosporaceae</taxon>
        <taxon>Actinomadura</taxon>
    </lineage>
</organism>
<dbReference type="GO" id="GO:0015666">
    <property type="term" value="F:restriction endodeoxyribonuclease activity"/>
    <property type="evidence" value="ECO:0007669"/>
    <property type="project" value="TreeGrafter"/>
</dbReference>
<dbReference type="Pfam" id="PF14338">
    <property type="entry name" value="Mrr_N"/>
    <property type="match status" value="1"/>
</dbReference>
<dbReference type="InterPro" id="IPR025745">
    <property type="entry name" value="Mrr-like_N_dom"/>
</dbReference>
<dbReference type="InterPro" id="IPR011856">
    <property type="entry name" value="tRNA_endonuc-like_dom_sf"/>
</dbReference>
<dbReference type="Proteomes" id="UP000468735">
    <property type="component" value="Unassembled WGS sequence"/>
</dbReference>
<dbReference type="PANTHER" id="PTHR30015:SF7">
    <property type="entry name" value="TYPE IV METHYL-DIRECTED RESTRICTION ENZYME ECOKMRR"/>
    <property type="match status" value="1"/>
</dbReference>
<keyword evidence="4" id="KW-1185">Reference proteome</keyword>
<evidence type="ECO:0000259" key="2">
    <source>
        <dbReference type="Pfam" id="PF14338"/>
    </source>
</evidence>
<evidence type="ECO:0000259" key="1">
    <source>
        <dbReference type="Pfam" id="PF04471"/>
    </source>
</evidence>
<gene>
    <name evidence="3" type="ORF">F8566_44080</name>
</gene>
<feature type="domain" description="Restriction system protein Mrr-like N-terminal" evidence="2">
    <location>
        <begin position="9"/>
        <end position="93"/>
    </location>
</feature>
<keyword evidence="3" id="KW-0255">Endonuclease</keyword>
<comment type="caution">
    <text evidence="3">The sequence shown here is derived from an EMBL/GenBank/DDBJ whole genome shotgun (WGS) entry which is preliminary data.</text>
</comment>
<dbReference type="PANTHER" id="PTHR30015">
    <property type="entry name" value="MRR RESTRICTION SYSTEM PROTEIN"/>
    <property type="match status" value="1"/>
</dbReference>
<dbReference type="RefSeq" id="WP_151569394.1">
    <property type="nucleotide sequence ID" value="NZ_WBMT01000028.1"/>
</dbReference>